<comment type="subcellular location">
    <subcellularLocation>
        <location evidence="1">Membrane</location>
        <topology evidence="1">Multi-pass membrane protein</topology>
    </subcellularLocation>
</comment>
<dbReference type="CDD" id="cd15031">
    <property type="entry name" value="7tmF_FZD3_insect"/>
    <property type="match status" value="1"/>
</dbReference>
<feature type="transmembrane region" description="Helical" evidence="12">
    <location>
        <begin position="555"/>
        <end position="575"/>
    </location>
</feature>
<dbReference type="RefSeq" id="NP_001096859.1">
    <property type="nucleotide sequence ID" value="NM_001103389.2"/>
</dbReference>
<dbReference type="PROSITE" id="PS50102">
    <property type="entry name" value="RRM"/>
    <property type="match status" value="1"/>
</dbReference>
<dbReference type="Pfam" id="PF00076">
    <property type="entry name" value="RRM_1"/>
    <property type="match status" value="1"/>
</dbReference>
<reference evidence="16 18" key="1">
    <citation type="journal article" date="2000" name="Science">
        <title>The genome sequence of Drosophila melanogaster.</title>
        <authorList>
            <person name="Adams M.D."/>
            <person name="Celniker S.E."/>
            <person name="Holt R.A."/>
            <person name="Evans C.A."/>
            <person name="Gocayne J.D."/>
            <person name="Amanatides P.G."/>
            <person name="Scherer S.E."/>
            <person name="Li P.W."/>
            <person name="Hoskins R.A."/>
            <person name="Galle R.F."/>
            <person name="George R.A."/>
            <person name="Lewis S.E."/>
            <person name="Richards S."/>
            <person name="Ashburner M."/>
            <person name="Henderson S.N."/>
            <person name="Sutton G.G."/>
            <person name="Wortman J.R."/>
            <person name="Yandell M.D."/>
            <person name="Zhang Q."/>
            <person name="Chen L.X."/>
            <person name="Brandon R.C."/>
            <person name="Rogers Y.H."/>
            <person name="Blazej R.G."/>
            <person name="Champe M."/>
            <person name="Pfeiffer B.D."/>
            <person name="Wan K.H."/>
            <person name="Doyle C."/>
            <person name="Baxter E.G."/>
            <person name="Helt G."/>
            <person name="Nelson C.R."/>
            <person name="Gabor G.L."/>
            <person name="Abril J.F."/>
            <person name="Agbayani A."/>
            <person name="An H.J."/>
            <person name="Andrews-Pfannkoch C."/>
            <person name="Baldwin D."/>
            <person name="Ballew R.M."/>
            <person name="Basu A."/>
            <person name="Baxendale J."/>
            <person name="Bayraktaroglu L."/>
            <person name="Beasley E.M."/>
            <person name="Beeson K.Y."/>
            <person name="Benos P.V."/>
            <person name="Berman B.P."/>
            <person name="Bhandari D."/>
            <person name="Bolshakov S."/>
            <person name="Borkova D."/>
            <person name="Botchan M.R."/>
            <person name="Bouck J."/>
            <person name="Brokstein P."/>
            <person name="Brottier P."/>
            <person name="Burtis K.C."/>
            <person name="Busam D.A."/>
            <person name="Butler H."/>
            <person name="Cadieu E."/>
            <person name="Center A."/>
            <person name="Chandra I."/>
            <person name="Cherry J.M."/>
            <person name="Cawley S."/>
            <person name="Dahlke C."/>
            <person name="Davenport L.B."/>
            <person name="Davies P."/>
            <person name="de Pablos B."/>
            <person name="Delcher A."/>
            <person name="Deng Z."/>
            <person name="Mays A.D."/>
            <person name="Dew I."/>
            <person name="Dietz S.M."/>
            <person name="Dodson K."/>
            <person name="Doup L.E."/>
            <person name="Downes M."/>
            <person name="Dugan-Rocha S."/>
            <person name="Dunkov B.C."/>
            <person name="Dunn P."/>
            <person name="Durbin K.J."/>
            <person name="Evangelista C.C."/>
            <person name="Ferraz C."/>
            <person name="Ferriera S."/>
            <person name="Fleischmann W."/>
            <person name="Fosler C."/>
            <person name="Gabrielian A.E."/>
            <person name="Garg N.S."/>
            <person name="Gelbart W.M."/>
            <person name="Glasser K."/>
            <person name="Glodek A."/>
            <person name="Gong F."/>
            <person name="Gorrell J.H."/>
            <person name="Gu Z."/>
            <person name="Guan P."/>
            <person name="Harris M."/>
            <person name="Harris N.L."/>
            <person name="Harvey D."/>
            <person name="Heiman T.J."/>
            <person name="Hernandez J.R."/>
            <person name="Houck J."/>
            <person name="Hostin D."/>
            <person name="Houston K.A."/>
            <person name="Howland T.J."/>
            <person name="Wei M.H."/>
            <person name="Ibegwam C."/>
            <person name="Jalali M."/>
            <person name="Kalush F."/>
            <person name="Karpen G.H."/>
            <person name="Ke Z."/>
            <person name="Kennison J.A."/>
            <person name="Ketchum K.A."/>
            <person name="Kimmel B.E."/>
            <person name="Kodira C.D."/>
            <person name="Kraft C."/>
            <person name="Kravitz S."/>
            <person name="Kulp D."/>
            <person name="Lai Z."/>
            <person name="Lasko P."/>
            <person name="Lei Y."/>
            <person name="Levitsky A.A."/>
            <person name="Li J."/>
            <person name="Li Z."/>
            <person name="Liang Y."/>
            <person name="Lin X."/>
            <person name="Liu X."/>
            <person name="Mattei B."/>
            <person name="McIntosh T.C."/>
            <person name="McLeod M.P."/>
            <person name="McPherson D."/>
            <person name="Merkulov G."/>
            <person name="Milshina N.V."/>
            <person name="Mobarry C."/>
            <person name="Morris J."/>
            <person name="Moshrefi A."/>
            <person name="Mount S.M."/>
            <person name="Moy M."/>
            <person name="Murphy B."/>
            <person name="Murphy L."/>
            <person name="Muzny D.M."/>
            <person name="Nelson D.L."/>
            <person name="Nelson D.R."/>
            <person name="Nelson K.A."/>
            <person name="Nixon K."/>
            <person name="Nusskern D.R."/>
            <person name="Pacleb J.M."/>
            <person name="Palazzolo M."/>
            <person name="Pittman G.S."/>
            <person name="Pan S."/>
            <person name="Pollard J."/>
            <person name="Puri V."/>
            <person name="Reese M.G."/>
            <person name="Reinert K."/>
            <person name="Remington K."/>
            <person name="Saunders R.D."/>
            <person name="Scheeler F."/>
            <person name="Shen H."/>
            <person name="Shue B.C."/>
            <person name="Siden-Kiamos I."/>
            <person name="Simpson M."/>
            <person name="Skupski M.P."/>
            <person name="Smith T."/>
            <person name="Spier E."/>
            <person name="Spradling A.C."/>
            <person name="Stapleton M."/>
            <person name="Strong R."/>
            <person name="Sun E."/>
            <person name="Svirskas R."/>
            <person name="Tector C."/>
            <person name="Turner R."/>
            <person name="Venter E."/>
            <person name="Wang A.H."/>
            <person name="Wang X."/>
            <person name="Wang Z.Y."/>
            <person name="Wassarman D.A."/>
            <person name="Weinstock G.M."/>
            <person name="Weissenbach J."/>
            <person name="Williams S.M."/>
            <person name="WoodageT"/>
            <person name="Worley K.C."/>
            <person name="Wu D."/>
            <person name="Yang S."/>
            <person name="Yao Q.A."/>
            <person name="Ye J."/>
            <person name="Yeh R.F."/>
            <person name="Zaveri J.S."/>
            <person name="Zhan M."/>
            <person name="Zhang G."/>
            <person name="Zhao Q."/>
            <person name="Zheng L."/>
            <person name="Zheng X.H."/>
            <person name="Zhong F.N."/>
            <person name="Zhong W."/>
            <person name="Zhou X."/>
            <person name="Zhu S."/>
            <person name="Zhu X."/>
            <person name="Smith H.O."/>
            <person name="Gibbs R.A."/>
            <person name="Myers E.W."/>
            <person name="Rubin G.M."/>
            <person name="Venter J.C."/>
        </authorList>
    </citation>
    <scope>NUCLEOTIDE SEQUENCE [LARGE SCALE GENOMIC DNA]</scope>
    <source>
        <strain evidence="18">Berkeley</strain>
    </source>
</reference>
<protein>
    <submittedName>
        <fullName evidence="16">Frizzled 3, isoform B</fullName>
    </submittedName>
</protein>
<dbReference type="Proteomes" id="UP000000803">
    <property type="component" value="Chromosome X"/>
</dbReference>
<dbReference type="BioGRID-ORCS" id="31023">
    <property type="hits" value="0 hits in 1 CRISPR screen"/>
</dbReference>
<feature type="domain" description="RRM" evidence="14">
    <location>
        <begin position="20"/>
        <end position="89"/>
    </location>
</feature>
<dbReference type="AGR" id="FB:FBgn0027343"/>
<dbReference type="Bgee" id="FBgn0027343">
    <property type="expression patterns" value="Expressed in escort cell (Drosophila) in ovary and 52 other cell types or tissues"/>
</dbReference>
<evidence type="ECO:0000256" key="9">
    <source>
        <dbReference type="ARBA" id="ARBA00023170"/>
    </source>
</evidence>
<dbReference type="ExpressionAtlas" id="A8JUT5">
    <property type="expression patterns" value="baseline and differential"/>
</dbReference>
<dbReference type="PRINTS" id="PR00489">
    <property type="entry name" value="FRIZZLED"/>
</dbReference>
<dbReference type="Gene3D" id="3.30.70.330">
    <property type="match status" value="1"/>
</dbReference>
<reference evidence="16 18" key="9">
    <citation type="journal article" date="2015" name="G3 (Bethesda)">
        <title>Gene Model Annotations for Drosophila melanogaster: Impact of High-Throughput Data.</title>
        <authorList>
            <consortium name="FlyBase Consortium"/>
            <person name="Matthews B.B."/>
            <person name="Dos Santos G."/>
            <person name="Crosby M.A."/>
            <person name="Emmert D.B."/>
            <person name="St Pierre S.E."/>
            <person name="Gramates L.S."/>
            <person name="Zhou P."/>
            <person name="Schroeder A.J."/>
            <person name="Falls K."/>
            <person name="Strelets V."/>
            <person name="Russo S.M."/>
            <person name="Gelbart W.M."/>
            <person name="null"/>
        </authorList>
    </citation>
    <scope>NUCLEOTIDE SEQUENCE [LARGE SCALE GENOMIC DNA]</scope>
    <source>
        <strain evidence="18">Berkeley</strain>
    </source>
</reference>
<dbReference type="InterPro" id="IPR036790">
    <property type="entry name" value="Frizzled_dom_sf"/>
</dbReference>
<dbReference type="GO" id="GO:0003723">
    <property type="term" value="F:RNA binding"/>
    <property type="evidence" value="ECO:0007669"/>
    <property type="project" value="UniProtKB-UniRule"/>
</dbReference>
<dbReference type="InterPro" id="IPR000504">
    <property type="entry name" value="RRM_dom"/>
</dbReference>
<feature type="transmembrane region" description="Helical" evidence="12">
    <location>
        <begin position="390"/>
        <end position="409"/>
    </location>
</feature>
<evidence type="ECO:0000256" key="12">
    <source>
        <dbReference type="SAM" id="Phobius"/>
    </source>
</evidence>
<reference evidence="16 18" key="5">
    <citation type="journal article" date="2002" name="Genome Biol.">
        <title>Heterochromatic sequences in a Drosophila whole-genome shotgun assembly.</title>
        <authorList>
            <person name="Hoskins R.A."/>
            <person name="Smith C.D."/>
            <person name="Carlson J.W."/>
            <person name="Carvalho A.B."/>
            <person name="Halpern A."/>
            <person name="Kaminker J.S."/>
            <person name="Kennedy C."/>
            <person name="Mungall C.J."/>
            <person name="Sullivan B.A."/>
            <person name="Sutton G.G."/>
            <person name="Yasuhara J.C."/>
            <person name="Wakimoto B.T."/>
            <person name="Myers E.W."/>
            <person name="Celniker S.E."/>
            <person name="Rubin G.M."/>
            <person name="Karpen G.H."/>
        </authorList>
    </citation>
    <scope>NUCLEOTIDE SEQUENCE [LARGE SCALE GENOMIC DNA]</scope>
    <source>
        <strain evidence="18">Berkeley</strain>
    </source>
</reference>
<dbReference type="InterPro" id="IPR015526">
    <property type="entry name" value="Frizzled/SFRP"/>
</dbReference>
<dbReference type="PROSITE" id="PS50038">
    <property type="entry name" value="FZ"/>
    <property type="match status" value="1"/>
</dbReference>
<keyword evidence="9" id="KW-0675">Receptor</keyword>
<feature type="transmembrane region" description="Helical" evidence="12">
    <location>
        <begin position="303"/>
        <end position="324"/>
    </location>
</feature>
<dbReference type="Pfam" id="PF01392">
    <property type="entry name" value="Fz"/>
    <property type="match status" value="1"/>
</dbReference>
<dbReference type="FlyBase" id="FBgn0027343">
    <property type="gene designation" value="fz3"/>
</dbReference>
<keyword evidence="6 12" id="KW-1133">Transmembrane helix</keyword>
<dbReference type="GO" id="GO:0007166">
    <property type="term" value="P:cell surface receptor signaling pathway"/>
    <property type="evidence" value="ECO:0007669"/>
    <property type="project" value="InterPro"/>
</dbReference>
<dbReference type="PhylomeDB" id="A8JUT5"/>
<dbReference type="InterPro" id="IPR017981">
    <property type="entry name" value="GPCR_2-like_7TM"/>
</dbReference>
<dbReference type="GeneID" id="31023"/>
<dbReference type="SUPFAM" id="SSF54928">
    <property type="entry name" value="RNA-binding domain, RBD"/>
    <property type="match status" value="1"/>
</dbReference>
<feature type="transmembrane region" description="Helical" evidence="12">
    <location>
        <begin position="458"/>
        <end position="479"/>
    </location>
</feature>
<dbReference type="SMART" id="SM01330">
    <property type="entry name" value="Frizzled"/>
    <property type="match status" value="1"/>
</dbReference>
<dbReference type="DNASU" id="31023"/>
<feature type="transmembrane region" description="Helical" evidence="12">
    <location>
        <begin position="429"/>
        <end position="446"/>
    </location>
</feature>
<accession>A8JUT5</accession>
<comment type="caution">
    <text evidence="10">Lacks conserved residue(s) required for the propagation of feature annotation.</text>
</comment>
<evidence type="ECO:0000259" key="15">
    <source>
        <dbReference type="PROSITE" id="PS50261"/>
    </source>
</evidence>
<proteinExistence type="inferred from homology"/>
<keyword evidence="18" id="KW-1185">Reference proteome</keyword>
<keyword evidence="8 10" id="KW-1015">Disulfide bond</keyword>
<dbReference type="InterPro" id="IPR012677">
    <property type="entry name" value="Nucleotide-bd_a/b_plait_sf"/>
</dbReference>
<reference evidence="16 18" key="7">
    <citation type="journal article" date="2007" name="Science">
        <title>The Release 5.1 annotation of Drosophila melanogaster heterochromatin.</title>
        <authorList>
            <person name="Smith C.D."/>
            <person name="Shu S."/>
            <person name="Mungall C.J."/>
            <person name="Karpen G.H."/>
        </authorList>
    </citation>
    <scope>NUCLEOTIDE SEQUENCE [LARGE SCALE GENOMIC DNA]</scope>
    <source>
        <strain evidence="18">Berkeley</strain>
    </source>
</reference>
<dbReference type="Gene3D" id="1.10.2000.10">
    <property type="entry name" value="Frizzled cysteine-rich domain"/>
    <property type="match status" value="1"/>
</dbReference>
<evidence type="ECO:0000256" key="1">
    <source>
        <dbReference type="ARBA" id="ARBA00004141"/>
    </source>
</evidence>
<dbReference type="CTD" id="31023"/>
<dbReference type="EMBL" id="AE014298">
    <property type="protein sequence ID" value="ABW09320.1"/>
    <property type="molecule type" value="Genomic_DNA"/>
</dbReference>
<dbReference type="GO" id="GO:0004888">
    <property type="term" value="F:transmembrane signaling receptor activity"/>
    <property type="evidence" value="ECO:0007669"/>
    <property type="project" value="InterPro"/>
</dbReference>
<dbReference type="OrthoDB" id="5959102at2759"/>
<dbReference type="UCSC" id="CG16785-RB">
    <property type="organism name" value="d. melanogaster"/>
</dbReference>
<feature type="domain" description="FZ" evidence="13">
    <location>
        <begin position="144"/>
        <end position="221"/>
    </location>
</feature>
<evidence type="ECO:0000256" key="2">
    <source>
        <dbReference type="ARBA" id="ARBA00008077"/>
    </source>
</evidence>
<dbReference type="VEuPathDB" id="VectorBase:FBgn0027343"/>
<reference evidence="16 18" key="3">
    <citation type="journal article" date="2002" name="Genome Biol.">
        <title>Annotation of the Drosophila melanogaster euchromatic genome: a systematic review.</title>
        <authorList>
            <person name="Misra S."/>
            <person name="Crosby M.A."/>
            <person name="Mungall C.J."/>
            <person name="Matthews B.B."/>
            <person name="Campbell K.S."/>
            <person name="Hradecky P."/>
            <person name="Huang Y."/>
            <person name="Kaminker J.S."/>
            <person name="Millburn G.H."/>
            <person name="Prochnik S.E."/>
            <person name="Smith C.D."/>
            <person name="Tupy J.L."/>
            <person name="Whitfied E.J."/>
            <person name="Bayraktaroglu L."/>
            <person name="Berman B.P."/>
            <person name="Bettencourt B.R."/>
            <person name="Celniker S.E."/>
            <person name="de Grey A.D."/>
            <person name="Drysdale R.A."/>
            <person name="Harris N.L."/>
            <person name="Richter J."/>
            <person name="Russo S."/>
            <person name="Schroeder A.J."/>
            <person name="Shu S.Q."/>
            <person name="Stapleton M."/>
            <person name="Yamada C."/>
            <person name="Ashburner M."/>
            <person name="Gelbart W.M."/>
            <person name="Rubin G.M."/>
            <person name="Lewis S.E."/>
        </authorList>
    </citation>
    <scope>GENOME REANNOTATION</scope>
    <source>
        <strain evidence="18">Berkeley</strain>
    </source>
</reference>
<evidence type="ECO:0000256" key="3">
    <source>
        <dbReference type="ARBA" id="ARBA00022473"/>
    </source>
</evidence>
<keyword evidence="7 12" id="KW-0472">Membrane</keyword>
<dbReference type="PANTHER" id="PTHR11309:SF142">
    <property type="entry name" value="FRIZZLED-3"/>
    <property type="match status" value="1"/>
</dbReference>
<evidence type="ECO:0000313" key="17">
    <source>
        <dbReference type="FlyBase" id="FBgn0027343"/>
    </source>
</evidence>
<feature type="transmembrane region" description="Helical" evidence="12">
    <location>
        <begin position="508"/>
        <end position="527"/>
    </location>
</feature>
<evidence type="ECO:0000256" key="7">
    <source>
        <dbReference type="ARBA" id="ARBA00023136"/>
    </source>
</evidence>
<keyword evidence="5 11" id="KW-0694">RNA-binding</keyword>
<feature type="disulfide bond" evidence="10">
    <location>
        <begin position="177"/>
        <end position="218"/>
    </location>
</feature>
<evidence type="ECO:0000256" key="8">
    <source>
        <dbReference type="ARBA" id="ARBA00023157"/>
    </source>
</evidence>
<reference evidence="16 18" key="8">
    <citation type="journal article" date="2007" name="Science">
        <title>Sequence finishing and mapping of Drosophila melanogaster heterochromatin.</title>
        <authorList>
            <person name="Hoskins R.A."/>
            <person name="Carlson J.W."/>
            <person name="Kennedy C."/>
            <person name="Acevedo D."/>
            <person name="Evans-Holm M."/>
            <person name="Frise E."/>
            <person name="Wan K.H."/>
            <person name="Park S."/>
            <person name="Mendez-Lago M."/>
            <person name="Rossi F."/>
            <person name="Villasante A."/>
            <person name="Dimitri P."/>
            <person name="Karpen G.H."/>
            <person name="Celniker S.E."/>
        </authorList>
    </citation>
    <scope>NUCLEOTIDE SEQUENCE [LARGE SCALE GENOMIC DNA]</scope>
    <source>
        <strain evidence="18">Berkeley</strain>
    </source>
</reference>
<organism evidence="16 18">
    <name type="scientific">Drosophila melanogaster</name>
    <name type="common">Fruit fly</name>
    <dbReference type="NCBI Taxonomy" id="7227"/>
    <lineage>
        <taxon>Eukaryota</taxon>
        <taxon>Metazoa</taxon>
        <taxon>Ecdysozoa</taxon>
        <taxon>Arthropoda</taxon>
        <taxon>Hexapoda</taxon>
        <taxon>Insecta</taxon>
        <taxon>Pterygota</taxon>
        <taxon>Neoptera</taxon>
        <taxon>Endopterygota</taxon>
        <taxon>Diptera</taxon>
        <taxon>Brachycera</taxon>
        <taxon>Muscomorpha</taxon>
        <taxon>Ephydroidea</taxon>
        <taxon>Drosophilidae</taxon>
        <taxon>Drosophila</taxon>
        <taxon>Sophophora</taxon>
    </lineage>
</organism>
<gene>
    <name evidence="16 17" type="primary">fz3</name>
    <name evidence="16" type="synonym">DFz3</name>
    <name evidence="16" type="synonym">Dfz3</name>
    <name evidence="16" type="synonym">dFz3</name>
    <name evidence="16" type="synonym">dfz3</name>
    <name evidence="16" type="synonym">Dm Fz3</name>
    <name evidence="16" type="synonym">Dmel\CG16785</name>
    <name evidence="16" type="synonym">EG:34F3.6</name>
    <name evidence="16" type="synonym">Fz3</name>
    <name evidence="16 17" type="ORF">CG16785</name>
    <name evidence="16" type="ORF">Dmel_CG16785</name>
</gene>
<dbReference type="SUPFAM" id="SSF63501">
    <property type="entry name" value="Frizzled cysteine-rich domain"/>
    <property type="match status" value="1"/>
</dbReference>
<evidence type="ECO:0000256" key="10">
    <source>
        <dbReference type="PROSITE-ProRule" id="PRU00090"/>
    </source>
</evidence>
<dbReference type="InterPro" id="IPR035979">
    <property type="entry name" value="RBD_domain_sf"/>
</dbReference>
<dbReference type="PANTHER" id="PTHR11309">
    <property type="entry name" value="FRIZZLED"/>
    <property type="match status" value="1"/>
</dbReference>
<evidence type="ECO:0000256" key="4">
    <source>
        <dbReference type="ARBA" id="ARBA00022692"/>
    </source>
</evidence>
<reference evidence="16 18" key="6">
    <citation type="journal article" date="2005" name="PLoS Comput. Biol.">
        <title>Combined evidence annotation of transposable elements in genome sequences.</title>
        <authorList>
            <person name="Quesneville H."/>
            <person name="Bergman C.M."/>
            <person name="Andrieu O."/>
            <person name="Autard D."/>
            <person name="Nouaud D."/>
            <person name="Ashburner M."/>
            <person name="Anxolabehere D."/>
        </authorList>
    </citation>
    <scope>NUCLEOTIDE SEQUENCE [LARGE SCALE GENOMIC DNA]</scope>
    <source>
        <strain evidence="18">Berkeley</strain>
    </source>
</reference>
<feature type="domain" description="G-protein coupled receptors family 2 profile 2" evidence="15">
    <location>
        <begin position="297"/>
        <end position="581"/>
    </location>
</feature>
<keyword evidence="3" id="KW-0217">Developmental protein</keyword>
<dbReference type="GO" id="GO:0016020">
    <property type="term" value="C:membrane"/>
    <property type="evidence" value="ECO:0007669"/>
    <property type="project" value="UniProtKB-SubCell"/>
</dbReference>
<dbReference type="InterPro" id="IPR020067">
    <property type="entry name" value="Frizzled_dom"/>
</dbReference>
<comment type="similarity">
    <text evidence="2">Belongs to the G-protein coupled receptor Fz/Smo family.</text>
</comment>
<name>A8JUT5_DROME</name>
<feature type="transmembrane region" description="Helical" evidence="12">
    <location>
        <begin position="336"/>
        <end position="356"/>
    </location>
</feature>
<feature type="disulfide bond" evidence="10">
    <location>
        <begin position="150"/>
        <end position="188"/>
    </location>
</feature>
<reference evidence="16 18" key="4">
    <citation type="journal article" date="2002" name="Genome Biol.">
        <title>The transposable elements of the Drosophila melanogaster euchromatin: a genomics perspective.</title>
        <authorList>
            <person name="Kaminker J.S."/>
            <person name="Bergman C.M."/>
            <person name="Kronmiller B."/>
            <person name="Carlson J."/>
            <person name="Svirskas R."/>
            <person name="Patel S."/>
            <person name="Frise E."/>
            <person name="Wheeler D.A."/>
            <person name="Lewis S.E."/>
            <person name="Rubin G.M."/>
            <person name="Ashburner M."/>
            <person name="Celniker S.E."/>
        </authorList>
    </citation>
    <scope>NUCLEOTIDE SEQUENCE [LARGE SCALE GENOMIC DNA]</scope>
    <source>
        <strain evidence="18">Berkeley</strain>
    </source>
</reference>
<evidence type="ECO:0000313" key="16">
    <source>
        <dbReference type="EMBL" id="ABW09320.1"/>
    </source>
</evidence>
<evidence type="ECO:0000256" key="6">
    <source>
        <dbReference type="ARBA" id="ARBA00022989"/>
    </source>
</evidence>
<dbReference type="Gene3D" id="1.20.1070.10">
    <property type="entry name" value="Rhodopsin 7-helix transmembrane proteins"/>
    <property type="match status" value="1"/>
</dbReference>
<dbReference type="CDD" id="cd00590">
    <property type="entry name" value="RRM_SF"/>
    <property type="match status" value="1"/>
</dbReference>
<dbReference type="InterPro" id="IPR000539">
    <property type="entry name" value="Frizzled/Smoothened_7TM"/>
</dbReference>
<dbReference type="Pfam" id="PF01534">
    <property type="entry name" value="Frizzled"/>
    <property type="match status" value="1"/>
</dbReference>
<dbReference type="AlphaFoldDB" id="A8JUT5"/>
<evidence type="ECO:0000259" key="14">
    <source>
        <dbReference type="PROSITE" id="PS50102"/>
    </source>
</evidence>
<reference evidence="16 18" key="2">
    <citation type="journal article" date="2002" name="Genome Biol.">
        <title>Finishing a whole-genome shotgun: release 3 of the Drosophila melanogaster euchromatic genome sequence.</title>
        <authorList>
            <person name="Celniker S.E."/>
            <person name="Wheeler D.A."/>
            <person name="Kronmiller B."/>
            <person name="Carlson J.W."/>
            <person name="Halpern A."/>
            <person name="Patel S."/>
            <person name="Adams M."/>
            <person name="Champe M."/>
            <person name="Dugan S.P."/>
            <person name="Frise E."/>
            <person name="Hodgson A."/>
            <person name="George R.A."/>
            <person name="Hoskins R.A."/>
            <person name="Laverty T."/>
            <person name="Muzny D.M."/>
            <person name="Nelson C.R."/>
            <person name="Pacleb J.M."/>
            <person name="Park S."/>
            <person name="Pfeiffer B.D."/>
            <person name="Richards S."/>
            <person name="Sodergren E.J."/>
            <person name="Svirskas R."/>
            <person name="Tabor P.E."/>
            <person name="Wan K."/>
            <person name="Stapleton M."/>
            <person name="Sutton G.G."/>
            <person name="Venter C."/>
            <person name="Weinstock G."/>
            <person name="Scherer S.E."/>
            <person name="Myers E.W."/>
            <person name="Gibbs R.A."/>
            <person name="Rubin G.M."/>
        </authorList>
    </citation>
    <scope>NUCLEOTIDE SEQUENCE [LARGE SCALE GENOMIC DNA]</scope>
    <source>
        <strain evidence="18">Berkeley</strain>
    </source>
</reference>
<dbReference type="SMART" id="SM00360">
    <property type="entry name" value="RRM"/>
    <property type="match status" value="1"/>
</dbReference>
<evidence type="ECO:0000259" key="13">
    <source>
        <dbReference type="PROSITE" id="PS50038"/>
    </source>
</evidence>
<reference evidence="16 18" key="10">
    <citation type="journal article" date="2015" name="G3 (Bethesda)">
        <title>Gene Model Annotations for Drosophila melanogaster: The Rule-Benders.</title>
        <authorList>
            <consortium name="FlyBase Consortium"/>
            <person name="Crosby M.A."/>
            <person name="Gramates L.S."/>
            <person name="Dos Santos G."/>
            <person name="Matthews B.B."/>
            <person name="St Pierre S.E."/>
            <person name="Zhou P."/>
            <person name="Schroeder A.J."/>
            <person name="Falls K."/>
            <person name="Emmert D.B."/>
            <person name="Russo S.M."/>
            <person name="Gelbart W.M."/>
            <person name="null"/>
        </authorList>
    </citation>
    <scope>NUCLEOTIDE SEQUENCE [LARGE SCALE GENOMIC DNA]</scope>
    <source>
        <strain evidence="18">Berkeley</strain>
    </source>
</reference>
<dbReference type="SMART" id="SM00063">
    <property type="entry name" value="FRI"/>
    <property type="match status" value="1"/>
</dbReference>
<reference evidence="16 18" key="11">
    <citation type="journal article" date="2015" name="Genome Res.">
        <title>The Release 6 reference sequence of the Drosophila melanogaster genome.</title>
        <authorList>
            <person name="Hoskins R.A."/>
            <person name="Carlson J.W."/>
            <person name="Wan K.H."/>
            <person name="Park S."/>
            <person name="Mendez I."/>
            <person name="Galle S.E."/>
            <person name="Booth B.W."/>
            <person name="Pfeiffer B.D."/>
            <person name="George R.A."/>
            <person name="Svirskas R."/>
            <person name="Krzywinski M."/>
            <person name="Schein J."/>
            <person name="Accardo M.C."/>
            <person name="Damia E."/>
            <person name="Messina G."/>
            <person name="Mendez-Lago M."/>
            <person name="de Pablos B."/>
            <person name="Demakova O.V."/>
            <person name="Andreyeva E.N."/>
            <person name="Boldyreva L.V."/>
            <person name="Marra M."/>
            <person name="Carvalho A.B."/>
            <person name="Dimitri P."/>
            <person name="Villasante A."/>
            <person name="Zhimulev I.F."/>
            <person name="Rubin G.M."/>
            <person name="Karpen G.H."/>
            <person name="Celniker S.E."/>
        </authorList>
    </citation>
    <scope>NUCLEOTIDE SEQUENCE [LARGE SCALE GENOMIC DNA]</scope>
    <source>
        <strain evidence="18">Berkeley</strain>
    </source>
</reference>
<dbReference type="PROSITE" id="PS50261">
    <property type="entry name" value="G_PROTEIN_RECEP_F2_4"/>
    <property type="match status" value="1"/>
</dbReference>
<evidence type="ECO:0000256" key="11">
    <source>
        <dbReference type="PROSITE-ProRule" id="PRU00176"/>
    </source>
</evidence>
<keyword evidence="4 12" id="KW-0812">Transmembrane</keyword>
<evidence type="ECO:0000313" key="18">
    <source>
        <dbReference type="Proteomes" id="UP000000803"/>
    </source>
</evidence>
<evidence type="ECO:0000256" key="5">
    <source>
        <dbReference type="ARBA" id="ARBA00022884"/>
    </source>
</evidence>
<sequence>MSGSDIAGIKLTSGPTSLRSRILVRNLPPCTREELSFLCYPFGTILGSLVIDNHGFIQFATEREATRAIEALNHSTFKSKDILVSNASFRSLKANCCVYAPPKKKRMIAWSDADDVSIVERNEDEDDDDYKSDDEKGQIAKLVPLIESGCSRRARFLLCSSLFPLCTPDVPRPVAACKLLCETVRGECMENAPPELMELWPSFLNCDGLPQPEKHELCMQIPQEVAVPGGSPSGPPTTGSPGVEDHPQTYRFWKSGASPTSDLAGVLCPQNFSGSPFNPEECVPQCQRDAFHTSSQKKTSETLILGLSAVCFVLTLFALVTFWAEPTRFGYPERPVLFLCLCYNLFSVCYLERIVFHNQARMHDVELQWRLMRPGCLLTPPCLASYITTSYLSLCAASWWLIFALCFYLSSHKKWSSEALEKRSGLFHVLAWVPPLAPPIAALLLEKVRPSELTGMCYAPGFVELPALVLLLLGLYFTLRASRSLLSLQQQLQPTLAHHRFGQIRKRFVLFSLLYFAPTTAGVVAALCERYADSVPSCSTPDDCLSPTPLSAWPALVRIFFQLVGGTLTGLWVWSRKTCESYRNRLGASGTPTSSLMNQSKAAGALPKKHLYTSGKSMLPTGGITPLYAGISFHNVPVYNPNQSRV</sequence>